<evidence type="ECO:0000256" key="4">
    <source>
        <dbReference type="ARBA" id="ARBA00023235"/>
    </source>
</evidence>
<feature type="binding site" evidence="6">
    <location>
        <position position="93"/>
    </location>
    <ligand>
        <name>substrate</name>
    </ligand>
</feature>
<name>A0ABS4NDA3_9THEO</name>
<dbReference type="PANTHER" id="PTHR37831:SF1">
    <property type="entry name" value="D-RIBOSE PYRANASE"/>
    <property type="match status" value="1"/>
</dbReference>
<dbReference type="Proteomes" id="UP001166402">
    <property type="component" value="Unassembled WGS sequence"/>
</dbReference>
<evidence type="ECO:0000256" key="6">
    <source>
        <dbReference type="HAMAP-Rule" id="MF_01661"/>
    </source>
</evidence>
<evidence type="ECO:0000256" key="1">
    <source>
        <dbReference type="ARBA" id="ARBA00000223"/>
    </source>
</evidence>
<comment type="subcellular location">
    <subcellularLocation>
        <location evidence="6">Cytoplasm</location>
    </subcellularLocation>
</comment>
<feature type="active site" description="Proton donor" evidence="6">
    <location>
        <position position="15"/>
    </location>
</feature>
<comment type="similarity">
    <text evidence="6">Belongs to the RbsD / FucU family. RbsD subfamily.</text>
</comment>
<evidence type="ECO:0000313" key="8">
    <source>
        <dbReference type="Proteomes" id="UP001166402"/>
    </source>
</evidence>
<dbReference type="InterPro" id="IPR023064">
    <property type="entry name" value="D-ribose_pyranase"/>
</dbReference>
<keyword evidence="5 6" id="KW-0119">Carbohydrate metabolism</keyword>
<protein>
    <recommendedName>
        <fullName evidence="2 6">D-ribose pyranase</fullName>
        <ecNumber evidence="2 6">5.4.99.62</ecNumber>
    </recommendedName>
</protein>
<dbReference type="EC" id="5.4.99.62" evidence="2 6"/>
<reference evidence="7" key="1">
    <citation type="submission" date="2021-03" db="EMBL/GenBank/DDBJ databases">
        <title>Genomic Encyclopedia of Type Strains, Phase IV (KMG-IV): sequencing the most valuable type-strain genomes for metagenomic binning, comparative biology and taxonomic classification.</title>
        <authorList>
            <person name="Goeker M."/>
        </authorList>
    </citation>
    <scope>NUCLEOTIDE SEQUENCE</scope>
    <source>
        <strain evidence="7">DSM 101588</strain>
    </source>
</reference>
<dbReference type="GO" id="GO:0062193">
    <property type="term" value="F:D-ribose pyranase activity"/>
    <property type="evidence" value="ECO:0007669"/>
    <property type="project" value="UniProtKB-EC"/>
</dbReference>
<keyword evidence="4 6" id="KW-0413">Isomerase</keyword>
<evidence type="ECO:0000256" key="3">
    <source>
        <dbReference type="ARBA" id="ARBA00022490"/>
    </source>
</evidence>
<dbReference type="Gene3D" id="3.40.1650.10">
    <property type="entry name" value="RbsD-like domain"/>
    <property type="match status" value="1"/>
</dbReference>
<comment type="function">
    <text evidence="6">Catalyzes the interconversion of beta-pyran and beta-furan forms of D-ribose.</text>
</comment>
<dbReference type="HAMAP" id="MF_01661">
    <property type="entry name" value="D_rib_pyranase"/>
    <property type="match status" value="1"/>
</dbReference>
<sequence>MLNNEISKVVAECGHRDLLVISDSGLPIPVGIKRIDIALMPGIPSLIETLEAVLTELGIEKAYIAREMIERNNELYSDILHVLEGYKIEIVEHEMLKKMTKESKAVIRTGEFTPYANIILQSGVEF</sequence>
<proteinExistence type="inferred from homology"/>
<evidence type="ECO:0000256" key="5">
    <source>
        <dbReference type="ARBA" id="ARBA00023277"/>
    </source>
</evidence>
<comment type="caution">
    <text evidence="7">The sequence shown here is derived from an EMBL/GenBank/DDBJ whole genome shotgun (WGS) entry which is preliminary data.</text>
</comment>
<organism evidence="7 8">
    <name type="scientific">Thermoanaerobacterium butyriciformans</name>
    <dbReference type="NCBI Taxonomy" id="1702242"/>
    <lineage>
        <taxon>Bacteria</taxon>
        <taxon>Bacillati</taxon>
        <taxon>Bacillota</taxon>
        <taxon>Clostridia</taxon>
        <taxon>Thermoanaerobacterales</taxon>
        <taxon>Thermoanaerobacteraceae</taxon>
        <taxon>Thermoanaerobacterium</taxon>
    </lineage>
</organism>
<comment type="pathway">
    <text evidence="6">Carbohydrate metabolism; D-ribose degradation; D-ribose 5-phosphate from beta-D-ribopyranose: step 1/2.</text>
</comment>
<dbReference type="InterPro" id="IPR007721">
    <property type="entry name" value="RbsD_FucU"/>
</dbReference>
<comment type="subunit">
    <text evidence="6">Homodecamer.</text>
</comment>
<dbReference type="Pfam" id="PF05025">
    <property type="entry name" value="RbsD_FucU"/>
    <property type="match status" value="1"/>
</dbReference>
<keyword evidence="3 6" id="KW-0963">Cytoplasm</keyword>
<feature type="binding site" evidence="6">
    <location>
        <begin position="115"/>
        <end position="117"/>
    </location>
    <ligand>
        <name>substrate</name>
    </ligand>
</feature>
<dbReference type="SUPFAM" id="SSF102546">
    <property type="entry name" value="RbsD-like"/>
    <property type="match status" value="1"/>
</dbReference>
<keyword evidence="8" id="KW-1185">Reference proteome</keyword>
<accession>A0ABS4NDA3</accession>
<gene>
    <name evidence="6" type="primary">rbsD</name>
    <name evidence="7" type="ORF">J2Z80_000460</name>
</gene>
<comment type="catalytic activity">
    <reaction evidence="1 6">
        <text>beta-D-ribopyranose = beta-D-ribofuranose</text>
        <dbReference type="Rhea" id="RHEA:25432"/>
        <dbReference type="ChEBI" id="CHEBI:27476"/>
        <dbReference type="ChEBI" id="CHEBI:47002"/>
        <dbReference type="EC" id="5.4.99.62"/>
    </reaction>
</comment>
<feature type="binding site" evidence="6">
    <location>
        <position position="23"/>
    </location>
    <ligand>
        <name>substrate</name>
    </ligand>
</feature>
<dbReference type="InterPro" id="IPR023750">
    <property type="entry name" value="RbsD-like_sf"/>
</dbReference>
<dbReference type="EMBL" id="JAGGLT010000003">
    <property type="protein sequence ID" value="MBP2070960.1"/>
    <property type="molecule type" value="Genomic_DNA"/>
</dbReference>
<evidence type="ECO:0000313" key="7">
    <source>
        <dbReference type="EMBL" id="MBP2070960.1"/>
    </source>
</evidence>
<dbReference type="RefSeq" id="WP_245301094.1">
    <property type="nucleotide sequence ID" value="NZ_JAGGLT010000003.1"/>
</dbReference>
<dbReference type="PANTHER" id="PTHR37831">
    <property type="entry name" value="D-RIBOSE PYRANASE"/>
    <property type="match status" value="1"/>
</dbReference>
<dbReference type="NCBIfam" id="NF008761">
    <property type="entry name" value="PRK11797.1"/>
    <property type="match status" value="1"/>
</dbReference>
<evidence type="ECO:0000256" key="2">
    <source>
        <dbReference type="ARBA" id="ARBA00012862"/>
    </source>
</evidence>